<feature type="transmembrane region" description="Helical" evidence="12">
    <location>
        <begin position="448"/>
        <end position="465"/>
    </location>
</feature>
<dbReference type="InterPro" id="IPR003855">
    <property type="entry name" value="K+_transporter"/>
</dbReference>
<feature type="transmembrane region" description="Helical" evidence="12">
    <location>
        <begin position="30"/>
        <end position="52"/>
    </location>
</feature>
<feature type="region of interest" description="Disordered" evidence="13">
    <location>
        <begin position="1"/>
        <end position="24"/>
    </location>
</feature>
<evidence type="ECO:0000256" key="1">
    <source>
        <dbReference type="ARBA" id="ARBA00004141"/>
    </source>
</evidence>
<sequence>MSTDADVPAAAPQPAPDLPESQVKGHGRGVGLGLSLAALGVVFGDIGTSPLYALKTVFSVQHNAVESTREDVFGVISMVFWAITIIVSYGYAFLMMRADNEGEGGILSLVALLRRRAAGHTRLVAASIVMGIIGAALFYGDSVITPAISVMSAIEGLAVVSPSFGSLVLPVSLVILTGVFAVQRFGTSAVGRFFGPIMSVWFVSLAALGMPHLLKNPEILGAISPHHAIAFAVARPGVAFIAMGAVVLTVTGVEALYADMGHFGRTPIRLAWFGLVFPSLTIVYLGMGAMILRHPSTIDNPFFHLAPAWAQVPLVVLATMATIIASQAVISGAFSVSRQATRANLLPRLNVVHTSTEEGGQVYIGSINWILFVGVMLIVGVFQSSEALASAYGLAVTGTLLLEITVFLLLARFVWRTHWAKILLAVLLIVGFELAFFLANVAKILHGGWLPLLIAAGVVTIMLTWRQGYAAVQERRRQIEGRLADFITMVRASDIPRVAGLAVFPHPNAETTPLALRQNLEFNHVLHEHNAIVSIVNENVPHVRHVDRASVDDLGYADDGFIHIRYRVGFNDSQFVPKALEWAKGKGPEIDLDPDQARYFLSSLRLTQGDVPSLPRWRRRLFLWLSANAATRTGVFHLPLERTIVMGGHLEL</sequence>
<feature type="transmembrane region" description="Helical" evidence="12">
    <location>
        <begin position="123"/>
        <end position="140"/>
    </location>
</feature>
<evidence type="ECO:0000256" key="10">
    <source>
        <dbReference type="ARBA" id="ARBA00023065"/>
    </source>
</evidence>
<evidence type="ECO:0000256" key="3">
    <source>
        <dbReference type="ARBA" id="ARBA00022448"/>
    </source>
</evidence>
<evidence type="ECO:0000256" key="13">
    <source>
        <dbReference type="SAM" id="MobiDB-lite"/>
    </source>
</evidence>
<reference evidence="16 17" key="1">
    <citation type="submission" date="2019-05" db="EMBL/GenBank/DDBJ databases">
        <title>Georgenia *** sp. nov., and Georgenia *** sp. nov., isolated from the intestinal contents of plateau pika (Ochotona curzoniae) in the Qinghai-Tibet plateau of China.</title>
        <authorList>
            <person name="Tian Z."/>
        </authorList>
    </citation>
    <scope>NUCLEOTIDE SEQUENCE [LARGE SCALE GENOMIC DNA]</scope>
    <source>
        <strain evidence="16 17">Z443</strain>
    </source>
</reference>
<keyword evidence="8 12" id="KW-0630">Potassium</keyword>
<comment type="function">
    <text evidence="12">Transport of potassium into the cell. Likely operates as a K(+):H(+) symporter.</text>
</comment>
<feature type="compositionally biased region" description="Low complexity" evidence="13">
    <location>
        <begin position="1"/>
        <end position="10"/>
    </location>
</feature>
<dbReference type="GO" id="GO:0005886">
    <property type="term" value="C:plasma membrane"/>
    <property type="evidence" value="ECO:0007669"/>
    <property type="project" value="UniProtKB-SubCell"/>
</dbReference>
<evidence type="ECO:0000256" key="9">
    <source>
        <dbReference type="ARBA" id="ARBA00022989"/>
    </source>
</evidence>
<feature type="transmembrane region" description="Helical" evidence="12">
    <location>
        <begin position="160"/>
        <end position="181"/>
    </location>
</feature>
<dbReference type="EMBL" id="CP040915">
    <property type="protein sequence ID" value="QDC24689.1"/>
    <property type="molecule type" value="Genomic_DNA"/>
</dbReference>
<dbReference type="Pfam" id="PF02705">
    <property type="entry name" value="K_trans"/>
    <property type="match status" value="1"/>
</dbReference>
<evidence type="ECO:0000256" key="12">
    <source>
        <dbReference type="HAMAP-Rule" id="MF_01522"/>
    </source>
</evidence>
<dbReference type="Pfam" id="PF22776">
    <property type="entry name" value="K_trans_C"/>
    <property type="match status" value="1"/>
</dbReference>
<evidence type="ECO:0000259" key="15">
    <source>
        <dbReference type="Pfam" id="PF22776"/>
    </source>
</evidence>
<evidence type="ECO:0000256" key="4">
    <source>
        <dbReference type="ARBA" id="ARBA00022475"/>
    </source>
</evidence>
<keyword evidence="3 12" id="KW-0813">Transport</keyword>
<dbReference type="KEGG" id="gyu:FE374_08750"/>
<evidence type="ECO:0000256" key="5">
    <source>
        <dbReference type="ARBA" id="ARBA00022538"/>
    </source>
</evidence>
<keyword evidence="9 12" id="KW-1133">Transmembrane helix</keyword>
<dbReference type="PANTHER" id="PTHR30540">
    <property type="entry name" value="OSMOTIC STRESS POTASSIUM TRANSPORTER"/>
    <property type="match status" value="1"/>
</dbReference>
<proteinExistence type="inferred from homology"/>
<organism evidence="16 17">
    <name type="scientific">Georgenia yuyongxinii</name>
    <dbReference type="NCBI Taxonomy" id="2589797"/>
    <lineage>
        <taxon>Bacteria</taxon>
        <taxon>Bacillati</taxon>
        <taxon>Actinomycetota</taxon>
        <taxon>Actinomycetes</taxon>
        <taxon>Micrococcales</taxon>
        <taxon>Bogoriellaceae</taxon>
        <taxon>Georgenia</taxon>
    </lineage>
</organism>
<feature type="transmembrane region" description="Helical" evidence="12">
    <location>
        <begin position="312"/>
        <end position="336"/>
    </location>
</feature>
<dbReference type="RefSeq" id="WP_139928282.1">
    <property type="nucleotide sequence ID" value="NZ_CP040915.1"/>
</dbReference>
<feature type="transmembrane region" description="Helical" evidence="12">
    <location>
        <begin position="72"/>
        <end position="94"/>
    </location>
</feature>
<dbReference type="InterPro" id="IPR053951">
    <property type="entry name" value="K_trans_N"/>
</dbReference>
<keyword evidence="6 12" id="KW-0812">Transmembrane</keyword>
<evidence type="ECO:0000259" key="14">
    <source>
        <dbReference type="Pfam" id="PF02705"/>
    </source>
</evidence>
<keyword evidence="4 12" id="KW-1003">Cell membrane</keyword>
<evidence type="ECO:0000256" key="7">
    <source>
        <dbReference type="ARBA" id="ARBA00022847"/>
    </source>
</evidence>
<dbReference type="PANTHER" id="PTHR30540:SF79">
    <property type="entry name" value="LOW AFFINITY POTASSIUM TRANSPORT SYSTEM PROTEIN KUP"/>
    <property type="match status" value="1"/>
</dbReference>
<feature type="domain" description="K+ potassium transporter C-terminal" evidence="15">
    <location>
        <begin position="500"/>
        <end position="652"/>
    </location>
</feature>
<keyword evidence="7 12" id="KW-0769">Symport</keyword>
<feature type="transmembrane region" description="Helical" evidence="12">
    <location>
        <begin position="422"/>
        <end position="442"/>
    </location>
</feature>
<evidence type="ECO:0000256" key="11">
    <source>
        <dbReference type="ARBA" id="ARBA00023136"/>
    </source>
</evidence>
<feature type="transmembrane region" description="Helical" evidence="12">
    <location>
        <begin position="270"/>
        <end position="292"/>
    </location>
</feature>
<protein>
    <recommendedName>
        <fullName evidence="12">Probable potassium transport system protein Kup</fullName>
    </recommendedName>
</protein>
<dbReference type="InterPro" id="IPR053952">
    <property type="entry name" value="K_trans_C"/>
</dbReference>
<dbReference type="HAMAP" id="MF_01522">
    <property type="entry name" value="Kup"/>
    <property type="match status" value="1"/>
</dbReference>
<evidence type="ECO:0000256" key="6">
    <source>
        <dbReference type="ARBA" id="ARBA00022692"/>
    </source>
</evidence>
<name>A0A5B8C1Y8_9MICO</name>
<evidence type="ECO:0000313" key="16">
    <source>
        <dbReference type="EMBL" id="QDC24689.1"/>
    </source>
</evidence>
<dbReference type="AlphaFoldDB" id="A0A5B8C1Y8"/>
<evidence type="ECO:0000313" key="17">
    <source>
        <dbReference type="Proteomes" id="UP000314616"/>
    </source>
</evidence>
<evidence type="ECO:0000256" key="8">
    <source>
        <dbReference type="ARBA" id="ARBA00022958"/>
    </source>
</evidence>
<gene>
    <name evidence="12" type="primary">kup</name>
    <name evidence="16" type="ORF">FE374_08750</name>
</gene>
<keyword evidence="10 12" id="KW-0406">Ion transport</keyword>
<dbReference type="InterPro" id="IPR023051">
    <property type="entry name" value="Kup"/>
</dbReference>
<accession>A0A5B8C1Y8</accession>
<comment type="subcellular location">
    <subcellularLocation>
        <location evidence="12">Cell membrane</location>
        <topology evidence="12">Multi-pass membrane protein</topology>
    </subcellularLocation>
    <subcellularLocation>
        <location evidence="1">Membrane</location>
        <topology evidence="1">Multi-pass membrane protein</topology>
    </subcellularLocation>
</comment>
<evidence type="ECO:0000256" key="2">
    <source>
        <dbReference type="ARBA" id="ARBA00007019"/>
    </source>
</evidence>
<comment type="similarity">
    <text evidence="2 12">Belongs to the HAK/KUP transporter (TC 2.A.72) family.</text>
</comment>
<feature type="transmembrane region" description="Helical" evidence="12">
    <location>
        <begin position="362"/>
        <end position="383"/>
    </location>
</feature>
<dbReference type="OrthoDB" id="9805577at2"/>
<feature type="transmembrane region" description="Helical" evidence="12">
    <location>
        <begin position="234"/>
        <end position="258"/>
    </location>
</feature>
<feature type="domain" description="K+ potassium transporter integral membrane" evidence="14">
    <location>
        <begin position="35"/>
        <end position="487"/>
    </location>
</feature>
<comment type="catalytic activity">
    <reaction evidence="12">
        <text>K(+)(in) + H(+)(in) = K(+)(out) + H(+)(out)</text>
        <dbReference type="Rhea" id="RHEA:28490"/>
        <dbReference type="ChEBI" id="CHEBI:15378"/>
        <dbReference type="ChEBI" id="CHEBI:29103"/>
    </reaction>
</comment>
<feature type="transmembrane region" description="Helical" evidence="12">
    <location>
        <begin position="389"/>
        <end position="410"/>
    </location>
</feature>
<dbReference type="Proteomes" id="UP000314616">
    <property type="component" value="Chromosome"/>
</dbReference>
<keyword evidence="5 12" id="KW-0633">Potassium transport</keyword>
<feature type="transmembrane region" description="Helical" evidence="12">
    <location>
        <begin position="193"/>
        <end position="214"/>
    </location>
</feature>
<dbReference type="GO" id="GO:0015293">
    <property type="term" value="F:symporter activity"/>
    <property type="evidence" value="ECO:0007669"/>
    <property type="project" value="UniProtKB-UniRule"/>
</dbReference>
<dbReference type="GO" id="GO:0015079">
    <property type="term" value="F:potassium ion transmembrane transporter activity"/>
    <property type="evidence" value="ECO:0007669"/>
    <property type="project" value="UniProtKB-UniRule"/>
</dbReference>
<keyword evidence="11 12" id="KW-0472">Membrane</keyword>